<evidence type="ECO:0000256" key="5">
    <source>
        <dbReference type="ARBA" id="ARBA00022691"/>
    </source>
</evidence>
<dbReference type="NCBIfam" id="NF008725">
    <property type="entry name" value="PRK11727.1"/>
    <property type="match status" value="1"/>
</dbReference>
<dbReference type="Gene3D" id="3.40.50.150">
    <property type="entry name" value="Vaccinia Virus protein VP39"/>
    <property type="match status" value="1"/>
</dbReference>
<gene>
    <name evidence="6 7" type="primary">rlmF</name>
    <name evidence="7" type="ORF">J0A68_01930</name>
</gene>
<sequence length="315" mass="35098">MKKPEKAGLHPRNPHQGRYDLDALMQSSPELRAFVFENEFGGQTVDFADPAAVKALNRALLKHHYHIDFWDIPAGFLCPPIPGRADYIHHLADVLAGSNLGKIPSGEKIHVLDIGTGANLIYPILGNASYGWHFVGSELNPKALDSARLILEKNPHLSEKIELRHQNQADSIFPGIVQKEELYDLTLCNPPFHESAEAAAAGSRRKIQNLTGKAVSKAKLNFGGQAAELWTAGGELEFIRKMILESSRFKGQVFWFTTLVSKSENLKAIEGLLRSVGVVAQKTISMAQGNKHSRFVAWTFLSPKQQEAWQNYRWK</sequence>
<evidence type="ECO:0000313" key="8">
    <source>
        <dbReference type="Proteomes" id="UP000664317"/>
    </source>
</evidence>
<evidence type="ECO:0000256" key="6">
    <source>
        <dbReference type="HAMAP-Rule" id="MF_01848"/>
    </source>
</evidence>
<evidence type="ECO:0000256" key="4">
    <source>
        <dbReference type="ARBA" id="ARBA00022679"/>
    </source>
</evidence>
<keyword evidence="5 6" id="KW-0949">S-adenosyl-L-methionine</keyword>
<comment type="caution">
    <text evidence="7">The sequence shown here is derived from an EMBL/GenBank/DDBJ whole genome shotgun (WGS) entry which is preliminary data.</text>
</comment>
<dbReference type="PANTHER" id="PTHR13393">
    <property type="entry name" value="SAM-DEPENDENT METHYLTRANSFERASE"/>
    <property type="match status" value="1"/>
</dbReference>
<dbReference type="SUPFAM" id="SSF53335">
    <property type="entry name" value="S-adenosyl-L-methionine-dependent methyltransferases"/>
    <property type="match status" value="1"/>
</dbReference>
<evidence type="ECO:0000256" key="2">
    <source>
        <dbReference type="ARBA" id="ARBA00022552"/>
    </source>
</evidence>
<dbReference type="Pfam" id="PF05971">
    <property type="entry name" value="Methyltransf_10"/>
    <property type="match status" value="1"/>
</dbReference>
<comment type="catalytic activity">
    <reaction evidence="6">
        <text>adenosine(1618) in 23S rRNA + S-adenosyl-L-methionine = N(6)-methyladenosine(1618) in 23S rRNA + S-adenosyl-L-homocysteine + H(+)</text>
        <dbReference type="Rhea" id="RHEA:16497"/>
        <dbReference type="Rhea" id="RHEA-COMP:10229"/>
        <dbReference type="Rhea" id="RHEA-COMP:10231"/>
        <dbReference type="ChEBI" id="CHEBI:15378"/>
        <dbReference type="ChEBI" id="CHEBI:57856"/>
        <dbReference type="ChEBI" id="CHEBI:59789"/>
        <dbReference type="ChEBI" id="CHEBI:74411"/>
        <dbReference type="ChEBI" id="CHEBI:74449"/>
        <dbReference type="EC" id="2.1.1.181"/>
    </reaction>
</comment>
<dbReference type="RefSeq" id="WP_206576498.1">
    <property type="nucleotide sequence ID" value="NZ_JAFKCT010000001.1"/>
</dbReference>
<comment type="subcellular location">
    <subcellularLocation>
        <location evidence="6">Cytoplasm</location>
    </subcellularLocation>
</comment>
<dbReference type="HAMAP" id="MF_01848">
    <property type="entry name" value="23SrRNA_methyltr_F"/>
    <property type="match status" value="1"/>
</dbReference>
<name>A0ABS3BXV4_9BACT</name>
<dbReference type="InterPro" id="IPR029063">
    <property type="entry name" value="SAM-dependent_MTases_sf"/>
</dbReference>
<dbReference type="InterPro" id="IPR010286">
    <property type="entry name" value="METTL16/RlmF"/>
</dbReference>
<dbReference type="EC" id="2.1.1.181" evidence="6"/>
<comment type="similarity">
    <text evidence="6">Belongs to the methyltransferase superfamily. METTL16/RlmF family.</text>
</comment>
<dbReference type="GO" id="GO:0052907">
    <property type="term" value="F:23S rRNA (adenine(1618)-N(6))-methyltransferase activity"/>
    <property type="evidence" value="ECO:0007669"/>
    <property type="project" value="UniProtKB-EC"/>
</dbReference>
<keyword evidence="2 6" id="KW-0698">rRNA processing</keyword>
<dbReference type="Proteomes" id="UP000664317">
    <property type="component" value="Unassembled WGS sequence"/>
</dbReference>
<keyword evidence="1 6" id="KW-0963">Cytoplasm</keyword>
<comment type="function">
    <text evidence="6">Specifically methylates the adenine in position 1618 of 23S rRNA.</text>
</comment>
<dbReference type="InterPro" id="IPR016909">
    <property type="entry name" value="rRNA_lsu_MeTfrase_F"/>
</dbReference>
<reference evidence="7 8" key="1">
    <citation type="submission" date="2021-03" db="EMBL/GenBank/DDBJ databases">
        <title>novel species isolated from a fishpond in China.</title>
        <authorList>
            <person name="Lu H."/>
            <person name="Cai Z."/>
        </authorList>
    </citation>
    <scope>NUCLEOTIDE SEQUENCE [LARGE SCALE GENOMIC DNA]</scope>
    <source>
        <strain evidence="7 8">H41</strain>
    </source>
</reference>
<dbReference type="EMBL" id="JAFKCT010000001">
    <property type="protein sequence ID" value="MBN7809697.1"/>
    <property type="molecule type" value="Genomic_DNA"/>
</dbReference>
<keyword evidence="3 6" id="KW-0489">Methyltransferase</keyword>
<evidence type="ECO:0000256" key="3">
    <source>
        <dbReference type="ARBA" id="ARBA00022603"/>
    </source>
</evidence>
<organism evidence="7 8">
    <name type="scientific">Algoriphagus oliviformis</name>
    <dbReference type="NCBI Taxonomy" id="2811231"/>
    <lineage>
        <taxon>Bacteria</taxon>
        <taxon>Pseudomonadati</taxon>
        <taxon>Bacteroidota</taxon>
        <taxon>Cytophagia</taxon>
        <taxon>Cytophagales</taxon>
        <taxon>Cyclobacteriaceae</taxon>
        <taxon>Algoriphagus</taxon>
    </lineage>
</organism>
<dbReference type="PANTHER" id="PTHR13393:SF0">
    <property type="entry name" value="RNA N6-ADENOSINE-METHYLTRANSFERASE METTL16"/>
    <property type="match status" value="1"/>
</dbReference>
<evidence type="ECO:0000256" key="1">
    <source>
        <dbReference type="ARBA" id="ARBA00022490"/>
    </source>
</evidence>
<dbReference type="PIRSF" id="PIRSF029038">
    <property type="entry name" value="Mtase_YbiN_prd"/>
    <property type="match status" value="1"/>
</dbReference>
<proteinExistence type="inferred from homology"/>
<protein>
    <recommendedName>
        <fullName evidence="6">Ribosomal RNA large subunit methyltransferase F</fullName>
        <ecNumber evidence="6">2.1.1.181</ecNumber>
    </recommendedName>
    <alternativeName>
        <fullName evidence="6">23S rRNA mA1618 methyltransferase</fullName>
    </alternativeName>
    <alternativeName>
        <fullName evidence="6">rRNA adenine N-6-methyltransferase</fullName>
    </alternativeName>
</protein>
<evidence type="ECO:0000313" key="7">
    <source>
        <dbReference type="EMBL" id="MBN7809697.1"/>
    </source>
</evidence>
<keyword evidence="4 6" id="KW-0808">Transferase</keyword>
<accession>A0ABS3BXV4</accession>
<dbReference type="CDD" id="cd02440">
    <property type="entry name" value="AdoMet_MTases"/>
    <property type="match status" value="1"/>
</dbReference>
<keyword evidence="8" id="KW-1185">Reference proteome</keyword>